<proteinExistence type="predicted"/>
<reference evidence="1" key="1">
    <citation type="journal article" date="2020" name="Stud. Mycol.">
        <title>101 Dothideomycetes genomes: a test case for predicting lifestyles and emergence of pathogens.</title>
        <authorList>
            <person name="Haridas S."/>
            <person name="Albert R."/>
            <person name="Binder M."/>
            <person name="Bloem J."/>
            <person name="Labutti K."/>
            <person name="Salamov A."/>
            <person name="Andreopoulos B."/>
            <person name="Baker S."/>
            <person name="Barry K."/>
            <person name="Bills G."/>
            <person name="Bluhm B."/>
            <person name="Cannon C."/>
            <person name="Castanera R."/>
            <person name="Culley D."/>
            <person name="Daum C."/>
            <person name="Ezra D."/>
            <person name="Gonzalez J."/>
            <person name="Henrissat B."/>
            <person name="Kuo A."/>
            <person name="Liang C."/>
            <person name="Lipzen A."/>
            <person name="Lutzoni F."/>
            <person name="Magnuson J."/>
            <person name="Mondo S."/>
            <person name="Nolan M."/>
            <person name="Ohm R."/>
            <person name="Pangilinan J."/>
            <person name="Park H.-J."/>
            <person name="Ramirez L."/>
            <person name="Alfaro M."/>
            <person name="Sun H."/>
            <person name="Tritt A."/>
            <person name="Yoshinaga Y."/>
            <person name="Zwiers L.-H."/>
            <person name="Turgeon B."/>
            <person name="Goodwin S."/>
            <person name="Spatafora J."/>
            <person name="Crous P."/>
            <person name="Grigoriev I."/>
        </authorList>
    </citation>
    <scope>NUCLEOTIDE SEQUENCE</scope>
    <source>
        <strain evidence="1">CBS 269.34</strain>
    </source>
</reference>
<accession>A0A6A6R112</accession>
<organism evidence="1 2">
    <name type="scientific">Lophium mytilinum</name>
    <dbReference type="NCBI Taxonomy" id="390894"/>
    <lineage>
        <taxon>Eukaryota</taxon>
        <taxon>Fungi</taxon>
        <taxon>Dikarya</taxon>
        <taxon>Ascomycota</taxon>
        <taxon>Pezizomycotina</taxon>
        <taxon>Dothideomycetes</taxon>
        <taxon>Pleosporomycetidae</taxon>
        <taxon>Mytilinidiales</taxon>
        <taxon>Mytilinidiaceae</taxon>
        <taxon>Lophium</taxon>
    </lineage>
</organism>
<dbReference type="AlphaFoldDB" id="A0A6A6R112"/>
<dbReference type="EMBL" id="MU004187">
    <property type="protein sequence ID" value="KAF2497117.1"/>
    <property type="molecule type" value="Genomic_DNA"/>
</dbReference>
<evidence type="ECO:0000313" key="1">
    <source>
        <dbReference type="EMBL" id="KAF2497117.1"/>
    </source>
</evidence>
<dbReference type="Proteomes" id="UP000799750">
    <property type="component" value="Unassembled WGS sequence"/>
</dbReference>
<keyword evidence="2" id="KW-1185">Reference proteome</keyword>
<evidence type="ECO:0000313" key="2">
    <source>
        <dbReference type="Proteomes" id="UP000799750"/>
    </source>
</evidence>
<sequence>MSPLAAKSGSLHMRTLRHSSINAALRLLLKERLMVGCSEKHREVRCFYNTRSVFSTSSSRQIFPGAYVPVIANRSSGGPRPYALYINLQSECLWVRGYQQASVNETHKKPGNAPERGIFPCRAILYNKLELARYLGVASTYGRPSSSAGRGTRYLIGDIDHGKCLPTSARPPST</sequence>
<gene>
    <name evidence="1" type="ORF">BU16DRAFT_349987</name>
</gene>
<name>A0A6A6R112_9PEZI</name>
<protein>
    <submittedName>
        <fullName evidence="1">Uncharacterized protein</fullName>
    </submittedName>
</protein>